<dbReference type="GO" id="GO:0005509">
    <property type="term" value="F:calcium ion binding"/>
    <property type="evidence" value="ECO:0007669"/>
    <property type="project" value="InterPro"/>
</dbReference>
<feature type="compositionally biased region" description="Pro residues" evidence="17">
    <location>
        <begin position="34"/>
        <end position="47"/>
    </location>
</feature>
<keyword evidence="10 18" id="KW-1133">Transmembrane helix</keyword>
<dbReference type="Gene3D" id="1.20.120.350">
    <property type="entry name" value="Voltage-gated potassium channels. Chain C"/>
    <property type="match status" value="4"/>
</dbReference>
<dbReference type="PANTHER" id="PTHR45628">
    <property type="entry name" value="VOLTAGE-DEPENDENT CALCIUM CHANNEL TYPE A SUBUNIT ALPHA-1"/>
    <property type="match status" value="1"/>
</dbReference>
<keyword evidence="11" id="KW-0406">Ion transport</keyword>
<feature type="region of interest" description="Disordered" evidence="17">
    <location>
        <begin position="1676"/>
        <end position="1873"/>
    </location>
</feature>
<evidence type="ECO:0000256" key="14">
    <source>
        <dbReference type="ARBA" id="ARBA00023303"/>
    </source>
</evidence>
<evidence type="ECO:0000256" key="17">
    <source>
        <dbReference type="SAM" id="MobiDB-lite"/>
    </source>
</evidence>
<evidence type="ECO:0000256" key="2">
    <source>
        <dbReference type="ARBA" id="ARBA00022448"/>
    </source>
</evidence>
<feature type="transmembrane region" description="Helical" evidence="18">
    <location>
        <begin position="231"/>
        <end position="249"/>
    </location>
</feature>
<evidence type="ECO:0000256" key="9">
    <source>
        <dbReference type="ARBA" id="ARBA00022882"/>
    </source>
</evidence>
<gene>
    <name evidence="20" type="primary">CCH1</name>
    <name evidence="20" type="ORF">CspeluHIS016_0105330</name>
</gene>
<keyword evidence="4" id="KW-0597">Phosphoprotein</keyword>
<dbReference type="FunFam" id="1.10.287.70:FF:000118">
    <property type="entry name" value="Calcium channel subunit Cch1"/>
    <property type="match status" value="1"/>
</dbReference>
<evidence type="ECO:0000256" key="7">
    <source>
        <dbReference type="ARBA" id="ARBA00022692"/>
    </source>
</evidence>
<keyword evidence="2" id="KW-0813">Transport</keyword>
<name>A0AAD3Y9M0_9TREE</name>
<keyword evidence="12 18" id="KW-0472">Membrane</keyword>
<feature type="transmembrane region" description="Helical" evidence="18">
    <location>
        <begin position="1284"/>
        <end position="1303"/>
    </location>
</feature>
<dbReference type="InterPro" id="IPR002048">
    <property type="entry name" value="EF_hand_dom"/>
</dbReference>
<dbReference type="GO" id="GO:0005891">
    <property type="term" value="C:voltage-gated calcium channel complex"/>
    <property type="evidence" value="ECO:0007669"/>
    <property type="project" value="TreeGrafter"/>
</dbReference>
<keyword evidence="21" id="KW-1185">Reference proteome</keyword>
<feature type="compositionally biased region" description="Basic residues" evidence="17">
    <location>
        <begin position="782"/>
        <end position="791"/>
    </location>
</feature>
<feature type="transmembrane region" description="Helical" evidence="18">
    <location>
        <begin position="292"/>
        <end position="312"/>
    </location>
</feature>
<dbReference type="InterPro" id="IPR050599">
    <property type="entry name" value="VDCC_alpha-1_subunit"/>
</dbReference>
<feature type="transmembrane region" description="Helical" evidence="18">
    <location>
        <begin position="919"/>
        <end position="944"/>
    </location>
</feature>
<feature type="transmembrane region" description="Helical" evidence="18">
    <location>
        <begin position="647"/>
        <end position="670"/>
    </location>
</feature>
<feature type="transmembrane region" description="Helical" evidence="18">
    <location>
        <begin position="1255"/>
        <end position="1272"/>
    </location>
</feature>
<keyword evidence="13" id="KW-0325">Glycoprotein</keyword>
<dbReference type="GO" id="GO:0098703">
    <property type="term" value="P:calcium ion import across plasma membrane"/>
    <property type="evidence" value="ECO:0007669"/>
    <property type="project" value="TreeGrafter"/>
</dbReference>
<comment type="subcellular location">
    <subcellularLocation>
        <location evidence="1">Cell membrane</location>
        <topology evidence="1">Multi-pass membrane protein</topology>
    </subcellularLocation>
</comment>
<evidence type="ECO:0000256" key="4">
    <source>
        <dbReference type="ARBA" id="ARBA00022553"/>
    </source>
</evidence>
<keyword evidence="5" id="KW-0109">Calcium transport</keyword>
<feature type="compositionally biased region" description="Polar residues" evidence="17">
    <location>
        <begin position="1747"/>
        <end position="1762"/>
    </location>
</feature>
<feature type="transmembrane region" description="Helical" evidence="18">
    <location>
        <begin position="118"/>
        <end position="142"/>
    </location>
</feature>
<evidence type="ECO:0000313" key="20">
    <source>
        <dbReference type="EMBL" id="GMK53947.1"/>
    </source>
</evidence>
<evidence type="ECO:0000313" key="21">
    <source>
        <dbReference type="Proteomes" id="UP001222932"/>
    </source>
</evidence>
<dbReference type="InterPro" id="IPR005821">
    <property type="entry name" value="Ion_trans_dom"/>
</dbReference>
<feature type="compositionally biased region" description="Polar residues" evidence="17">
    <location>
        <begin position="1841"/>
        <end position="1854"/>
    </location>
</feature>
<feature type="transmembrane region" description="Helical" evidence="18">
    <location>
        <begin position="883"/>
        <end position="907"/>
    </location>
</feature>
<evidence type="ECO:0000256" key="8">
    <source>
        <dbReference type="ARBA" id="ARBA00022837"/>
    </source>
</evidence>
<evidence type="ECO:0000256" key="13">
    <source>
        <dbReference type="ARBA" id="ARBA00023180"/>
    </source>
</evidence>
<evidence type="ECO:0000256" key="3">
    <source>
        <dbReference type="ARBA" id="ARBA00022475"/>
    </source>
</evidence>
<dbReference type="SUPFAM" id="SSF81324">
    <property type="entry name" value="Voltage-gated potassium channels"/>
    <property type="match status" value="4"/>
</dbReference>
<dbReference type="FunFam" id="1.10.287.70:FF:000093">
    <property type="entry name" value="Calcium channel subunit Cch1"/>
    <property type="match status" value="1"/>
</dbReference>
<feature type="transmembrane region" description="Helical" evidence="18">
    <location>
        <begin position="1439"/>
        <end position="1464"/>
    </location>
</feature>
<keyword evidence="7 18" id="KW-0812">Transmembrane</keyword>
<feature type="compositionally biased region" description="Low complexity" evidence="17">
    <location>
        <begin position="1714"/>
        <end position="1738"/>
    </location>
</feature>
<feature type="transmembrane region" description="Helical" evidence="18">
    <location>
        <begin position="77"/>
        <end position="98"/>
    </location>
</feature>
<feature type="transmembrane region" description="Helical" evidence="18">
    <location>
        <begin position="1351"/>
        <end position="1371"/>
    </location>
</feature>
<evidence type="ECO:0000256" key="11">
    <source>
        <dbReference type="ARBA" id="ARBA00023065"/>
    </source>
</evidence>
<keyword evidence="14" id="KW-0407">Ion channel</keyword>
<dbReference type="Gene3D" id="1.10.287.70">
    <property type="match status" value="4"/>
</dbReference>
<dbReference type="Proteomes" id="UP001222932">
    <property type="component" value="Unassembled WGS sequence"/>
</dbReference>
<feature type="transmembrane region" description="Helical" evidence="18">
    <location>
        <begin position="569"/>
        <end position="594"/>
    </location>
</feature>
<feature type="domain" description="EF-hand" evidence="19">
    <location>
        <begin position="1482"/>
        <end position="1517"/>
    </location>
</feature>
<sequence length="1892" mass="212706">MGTEKDGYQGLTRLSTNDERAESPLEMSSALSTPPDPPQPSGPPPSVPGQLRGRTLGIFSASNPIRRAMNRVILSPWTDPIIVVLILANLIILILQAAPPMFTPRSPGGGYFRSWEDYALFALFIIFTMEMFARIIVTGLIADPETSIPSFIQRVREFVVFKANADVDPAARASTKEAWHRTRQVSTSGGGGGGITRSYTTQFMPFDEAVTHQRALIRENRPYLRHSWHRIDMVAIVSFWISFILAVTGQEVTQNRHLYLFRALSILRTTRLLVVTSGTATILHSLKCAGPLILNVSLLIVFAAALFSIIGVQSFRGSLRRTCILEDPADPGNNITLGEDDTKSFDNIFKSLVQVLIIAGVNTWTSTMYETMDTDYKASALFFIVAIMVLNFWLVNLLVAVVVNTFQDIRAETKKSAFGGKASALSAPQWAQDSTRKPKEPSRVFTLYRKTEPFWVLLILVDVIAQGTKAANSSPQHLTILRHMGLAFGIIWPVEIALRYLSYVPDWRAFFKVKRNDFDLLLAIGSAIIELVPAVRQSQYYSWLTVFDLLRWYRVILMVPRMKPLLINIFGSFTGLFNMIVFLFLMTLLAALMAVQFLRGDLPESDDMINFSQVYNSFVGMYQIFSTENWTVVLYSAVGADWGWGQGWIVCIFLFLWFMFSNFIILQMFIAVINENFSVAEEEKRKQQVNAFIRRSEPESTHASFFERWNPYNRVRGRHKAIRVSEVPQNLILPLKQTIGQDVGAGDVDLEEATGKAAIKRLMGITEDGRVKLSNWFGKKKKRASGTRRHSARLDHDDDSDDDRGLTDLLPPINPGLSVDEYKDALRERRNQEADYISAHPTYDLSLYLLSQKNPIRKFCQRLVPSSHGHRIFGQKPHPTWSFLFKTVVFLSVTASIVIAAIATPLYRKQFYAHRGPDYYGWFDYAEGSVALVFFIEFLVKIFADGFIFTPNAYLLSVWNVVDFLILALLLTNTISSLVTVGGMSRLTRSFKAFRALRLITLFRRLRDTFYVVFFAGFVRILDAACLMILYLIPFAIWGLNIFRNRMASCNDGAENIGGRSDCTGEFLSSPIDNSLAFLAPRAWGNPTFDGSRWSFDDFRRSMLILFEIVSLEGWTDVMSSAMNIVGQDQQPQTNAQQWNSIFFIIFILLGGILILTVFLTIIIENFSISSGTALLTTEQRQWVDLKKYILAQTPSQLPKKKPRTRLRLWCYNRATTKRGYWQRFFTFVYCVHILLLMCEDYSESIMSETQLDTTFLVLTVLYAVDIVVRFIGLGFKAFRSNGWNLFDVIVVAGSFATTIPALQASAGDVEGNQASKQVQKLFLVAFALKLVQRLDSLNQLFKTSIASLPAIGNLFMLWAVLFLFAAIVYVEVFGLTKQGPNASSRFQNYNTFVNSLIMLAFMSTGEGWNGYMHDYTVQFPRCIEGKGYLDSDCGSEGWAYTLFIAWNILSMYIFLNMFTGVVVQSFSYVYQMPGGASLDREQMRSFKKAWAQIDVERTGYIKRKDWARFFSMLNGVFEVRLYPTEYNVPHVLSACAADQDKPKEVVTSARHSVDLRKLRDSISQIDFEQARKRRRQFVRLFFEAKLTEEPGRGISFTNMLLMLAQVTLINDEDALQIDELLVRRQKMERVNDLVNIDRVRGLLRTIYWRRKLQQYREDKARAAAAEAGRAVPAIVLPDTASPNKPRTPSLADEPLQPTRSPWGTPTHTPPGSSPTSPIGAARSLPSSPSRPQSVRQSGPYPPRPTRQGSGPSRQGTGSSGRHPSRQGTGSSGPSRSGTLDMDPFDGPSADGHFTLGSAGSHSTVPGALNMAPLTMPSSNLSHTSQTLNPSRRGSVDSGAFSGSQHLSNYSAYSHSREPSMDEPASEDVLAALAGSEWADMMREAVDEEDGH</sequence>
<feature type="region of interest" description="Disordered" evidence="17">
    <location>
        <begin position="782"/>
        <end position="811"/>
    </location>
</feature>
<keyword evidence="8" id="KW-0106">Calcium</keyword>
<dbReference type="PROSITE" id="PS50222">
    <property type="entry name" value="EF_HAND_2"/>
    <property type="match status" value="1"/>
</dbReference>
<accession>A0AAD3Y9M0</accession>
<keyword evidence="9" id="KW-0851">Voltage-gated channel</keyword>
<protein>
    <recommendedName>
        <fullName evidence="16">Calcium-channel protein CCH1</fullName>
    </recommendedName>
</protein>
<evidence type="ECO:0000256" key="10">
    <source>
        <dbReference type="ARBA" id="ARBA00022989"/>
    </source>
</evidence>
<evidence type="ECO:0000256" key="5">
    <source>
        <dbReference type="ARBA" id="ARBA00022568"/>
    </source>
</evidence>
<feature type="compositionally biased region" description="Low complexity" evidence="17">
    <location>
        <begin position="1766"/>
        <end position="1779"/>
    </location>
</feature>
<evidence type="ECO:0000256" key="15">
    <source>
        <dbReference type="ARBA" id="ARBA00061395"/>
    </source>
</evidence>
<feature type="transmembrane region" description="Helical" evidence="18">
    <location>
        <begin position="1009"/>
        <end position="1037"/>
    </location>
</feature>
<dbReference type="GO" id="GO:0008331">
    <property type="term" value="F:high voltage-gated calcium channel activity"/>
    <property type="evidence" value="ECO:0007669"/>
    <property type="project" value="TreeGrafter"/>
</dbReference>
<feature type="transmembrane region" description="Helical" evidence="18">
    <location>
        <begin position="1225"/>
        <end position="1243"/>
    </location>
</feature>
<dbReference type="PANTHER" id="PTHR45628:SF7">
    <property type="entry name" value="VOLTAGE-DEPENDENT CALCIUM CHANNEL TYPE A SUBUNIT ALPHA-1"/>
    <property type="match status" value="1"/>
</dbReference>
<feature type="transmembrane region" description="Helical" evidence="18">
    <location>
        <begin position="1142"/>
        <end position="1164"/>
    </location>
</feature>
<feature type="region of interest" description="Disordered" evidence="17">
    <location>
        <begin position="1"/>
        <end position="49"/>
    </location>
</feature>
<comment type="similarity">
    <text evidence="15">Belongs to the calcium channel alpha-1 subunit (TC 1.A.1.11) family.</text>
</comment>
<keyword evidence="3" id="KW-1003">Cell membrane</keyword>
<evidence type="ECO:0000256" key="16">
    <source>
        <dbReference type="ARBA" id="ARBA00067459"/>
    </source>
</evidence>
<organism evidence="20 21">
    <name type="scientific">Cutaneotrichosporon spelunceum</name>
    <dbReference type="NCBI Taxonomy" id="1672016"/>
    <lineage>
        <taxon>Eukaryota</taxon>
        <taxon>Fungi</taxon>
        <taxon>Dikarya</taxon>
        <taxon>Basidiomycota</taxon>
        <taxon>Agaricomycotina</taxon>
        <taxon>Tremellomycetes</taxon>
        <taxon>Trichosporonales</taxon>
        <taxon>Trichosporonaceae</taxon>
        <taxon>Cutaneotrichosporon</taxon>
    </lineage>
</organism>
<feature type="transmembrane region" description="Helical" evidence="18">
    <location>
        <begin position="964"/>
        <end position="988"/>
    </location>
</feature>
<feature type="compositionally biased region" description="Polar residues" evidence="17">
    <location>
        <begin position="1816"/>
        <end position="1832"/>
    </location>
</feature>
<evidence type="ECO:0000256" key="6">
    <source>
        <dbReference type="ARBA" id="ARBA00022673"/>
    </source>
</evidence>
<reference evidence="20" key="1">
    <citation type="journal article" date="2023" name="BMC Genomics">
        <title>Chromosome-level genome assemblies of Cutaneotrichosporon spp. (Trichosporonales, Basidiomycota) reveal imbalanced evolution between nucleotide sequences and chromosome synteny.</title>
        <authorList>
            <person name="Kobayashi Y."/>
            <person name="Kayamori A."/>
            <person name="Aoki K."/>
            <person name="Shiwa Y."/>
            <person name="Matsutani M."/>
            <person name="Fujita N."/>
            <person name="Sugita T."/>
            <person name="Iwasaki W."/>
            <person name="Tanaka N."/>
            <person name="Takashima M."/>
        </authorList>
    </citation>
    <scope>NUCLEOTIDE SEQUENCE</scope>
    <source>
        <strain evidence="20">HIS016</strain>
    </source>
</reference>
<evidence type="ECO:0000256" key="18">
    <source>
        <dbReference type="SAM" id="Phobius"/>
    </source>
</evidence>
<dbReference type="Pfam" id="PF00520">
    <property type="entry name" value="Ion_trans"/>
    <property type="match status" value="4"/>
</dbReference>
<dbReference type="EMBL" id="BTCM01000001">
    <property type="protein sequence ID" value="GMK53947.1"/>
    <property type="molecule type" value="Genomic_DNA"/>
</dbReference>
<dbReference type="InterPro" id="IPR027359">
    <property type="entry name" value="Volt_channel_dom_sf"/>
</dbReference>
<evidence type="ECO:0000259" key="19">
    <source>
        <dbReference type="PROSITE" id="PS50222"/>
    </source>
</evidence>
<evidence type="ECO:0000256" key="12">
    <source>
        <dbReference type="ARBA" id="ARBA00023136"/>
    </source>
</evidence>
<reference evidence="20" key="2">
    <citation type="submission" date="2023-06" db="EMBL/GenBank/DDBJ databases">
        <authorList>
            <person name="Kobayashi Y."/>
            <person name="Kayamori A."/>
            <person name="Aoki K."/>
            <person name="Shiwa Y."/>
            <person name="Fujita N."/>
            <person name="Sugita T."/>
            <person name="Iwasaki W."/>
            <person name="Tanaka N."/>
            <person name="Takashima M."/>
        </authorList>
    </citation>
    <scope>NUCLEOTIDE SEQUENCE</scope>
    <source>
        <strain evidence="20">HIS016</strain>
    </source>
</reference>
<keyword evidence="6" id="KW-0107">Calcium channel</keyword>
<proteinExistence type="inferred from homology"/>
<comment type="caution">
    <text evidence="20">The sequence shown here is derived from an EMBL/GenBank/DDBJ whole genome shotgun (WGS) entry which is preliminary data.</text>
</comment>
<feature type="transmembrane region" description="Helical" evidence="18">
    <location>
        <begin position="381"/>
        <end position="406"/>
    </location>
</feature>
<evidence type="ECO:0000256" key="1">
    <source>
        <dbReference type="ARBA" id="ARBA00004651"/>
    </source>
</evidence>